<dbReference type="Proteomes" id="UP000479691">
    <property type="component" value="Unassembled WGS sequence"/>
</dbReference>
<sequence length="175" mass="18934">MTYQELSFPPNLEECQNSPSFTVIVVLLRRNQALLCPRGPPIYVLQPPPALTTIPGSFVIYEPQGIAAKPAPQIRGQTSDSRNNVDIYSLAIGNKGGGGVKACDKCTATLANIAQLPGLKIPDMAVPEFRWKYEGVVELADGSGHLGFEEDTEFQKDSNFWGIHLTSLGGADFGR</sequence>
<comment type="caution">
    <text evidence="1">The sequence shown here is derived from an EMBL/GenBank/DDBJ whole genome shotgun (WGS) entry which is preliminary data.</text>
</comment>
<dbReference type="AlphaFoldDB" id="A0A6G1M0U6"/>
<organism evidence="1 2">
    <name type="scientific">Orbilia oligospora</name>
    <name type="common">Nematode-trapping fungus</name>
    <name type="synonym">Arthrobotrys oligospora</name>
    <dbReference type="NCBI Taxonomy" id="2813651"/>
    <lineage>
        <taxon>Eukaryota</taxon>
        <taxon>Fungi</taxon>
        <taxon>Dikarya</taxon>
        <taxon>Ascomycota</taxon>
        <taxon>Pezizomycotina</taxon>
        <taxon>Orbiliomycetes</taxon>
        <taxon>Orbiliales</taxon>
        <taxon>Orbiliaceae</taxon>
        <taxon>Orbilia</taxon>
    </lineage>
</organism>
<dbReference type="EMBL" id="JAABOE010000033">
    <property type="protein sequence ID" value="KAF3181139.1"/>
    <property type="molecule type" value="Genomic_DNA"/>
</dbReference>
<evidence type="ECO:0000313" key="1">
    <source>
        <dbReference type="EMBL" id="KAF3181139.1"/>
    </source>
</evidence>
<evidence type="ECO:0000313" key="2">
    <source>
        <dbReference type="Proteomes" id="UP000479691"/>
    </source>
</evidence>
<reference evidence="1 2" key="1">
    <citation type="submission" date="2019-06" db="EMBL/GenBank/DDBJ databases">
        <authorList>
            <person name="Palmer J.M."/>
        </authorList>
    </citation>
    <scope>NUCLEOTIDE SEQUENCE [LARGE SCALE GENOMIC DNA]</scope>
    <source>
        <strain evidence="1 2">TWF788</strain>
    </source>
</reference>
<protein>
    <submittedName>
        <fullName evidence="1">Uncharacterized protein</fullName>
    </submittedName>
</protein>
<accession>A0A6G1M0U6</accession>
<proteinExistence type="predicted"/>
<name>A0A6G1M0U6_ORBOL</name>
<gene>
    <name evidence="1" type="ORF">TWF788_006640</name>
</gene>